<accession>A0A926D0U9</accession>
<dbReference type="InterPro" id="IPR013738">
    <property type="entry name" value="Beta_galactosidase_Trimer"/>
</dbReference>
<dbReference type="EC" id="3.2.1.23" evidence="3 8"/>
<keyword evidence="7 8" id="KW-0326">Glycosidase</keyword>
<evidence type="ECO:0000256" key="6">
    <source>
        <dbReference type="ARBA" id="ARBA00022833"/>
    </source>
</evidence>
<feature type="domain" description="Beta-galactosidase trimerisation" evidence="12">
    <location>
        <begin position="393"/>
        <end position="597"/>
    </location>
</feature>
<keyword evidence="4" id="KW-0479">Metal-binding</keyword>
<dbReference type="SUPFAM" id="SSF52317">
    <property type="entry name" value="Class I glutamine amidotransferase-like"/>
    <property type="match status" value="1"/>
</dbReference>
<evidence type="ECO:0000259" key="12">
    <source>
        <dbReference type="Pfam" id="PF08532"/>
    </source>
</evidence>
<feature type="domain" description="Glycoside hydrolase family 42 N-terminal" evidence="11">
    <location>
        <begin position="13"/>
        <end position="379"/>
    </location>
</feature>
<dbReference type="PANTHER" id="PTHR36447:SF2">
    <property type="entry name" value="BETA-GALACTOSIDASE YESZ"/>
    <property type="match status" value="1"/>
</dbReference>
<evidence type="ECO:0000256" key="9">
    <source>
        <dbReference type="PIRSR" id="PIRSR001084-1"/>
    </source>
</evidence>
<dbReference type="AlphaFoldDB" id="A0A926D0U9"/>
<organism evidence="13 14">
    <name type="scientific">Luoshenia tenuis</name>
    <dbReference type="NCBI Taxonomy" id="2763654"/>
    <lineage>
        <taxon>Bacteria</taxon>
        <taxon>Bacillati</taxon>
        <taxon>Bacillota</taxon>
        <taxon>Clostridia</taxon>
        <taxon>Christensenellales</taxon>
        <taxon>Christensenellaceae</taxon>
        <taxon>Luoshenia</taxon>
    </lineage>
</organism>
<dbReference type="EMBL" id="JACRSO010000004">
    <property type="protein sequence ID" value="MBC8529688.1"/>
    <property type="molecule type" value="Genomic_DNA"/>
</dbReference>
<evidence type="ECO:0000256" key="2">
    <source>
        <dbReference type="ARBA" id="ARBA00005940"/>
    </source>
</evidence>
<dbReference type="GO" id="GO:0009341">
    <property type="term" value="C:beta-galactosidase complex"/>
    <property type="evidence" value="ECO:0007669"/>
    <property type="project" value="InterPro"/>
</dbReference>
<dbReference type="InterPro" id="IPR029062">
    <property type="entry name" value="Class_I_gatase-like"/>
</dbReference>
<keyword evidence="14" id="KW-1185">Reference proteome</keyword>
<dbReference type="SUPFAM" id="SSF51445">
    <property type="entry name" value="(Trans)glycosidases"/>
    <property type="match status" value="1"/>
</dbReference>
<feature type="binding site" evidence="10">
    <location>
        <position position="316"/>
    </location>
    <ligand>
        <name>substrate</name>
    </ligand>
</feature>
<dbReference type="GO" id="GO:0005975">
    <property type="term" value="P:carbohydrate metabolic process"/>
    <property type="evidence" value="ECO:0007669"/>
    <property type="project" value="InterPro"/>
</dbReference>
<evidence type="ECO:0000256" key="8">
    <source>
        <dbReference type="PIRNR" id="PIRNR001084"/>
    </source>
</evidence>
<evidence type="ECO:0000259" key="11">
    <source>
        <dbReference type="Pfam" id="PF02449"/>
    </source>
</evidence>
<evidence type="ECO:0000313" key="13">
    <source>
        <dbReference type="EMBL" id="MBC8529688.1"/>
    </source>
</evidence>
<feature type="active site" description="Proton donor" evidence="9">
    <location>
        <position position="147"/>
    </location>
</feature>
<dbReference type="CDD" id="cd03143">
    <property type="entry name" value="A4_beta-galactosidase_middle_domain"/>
    <property type="match status" value="1"/>
</dbReference>
<keyword evidence="5 8" id="KW-0378">Hydrolase</keyword>
<evidence type="ECO:0000256" key="10">
    <source>
        <dbReference type="PIRSR" id="PIRSR001084-2"/>
    </source>
</evidence>
<feature type="binding site" evidence="10">
    <location>
        <position position="146"/>
    </location>
    <ligand>
        <name>substrate</name>
    </ligand>
</feature>
<evidence type="ECO:0000256" key="1">
    <source>
        <dbReference type="ARBA" id="ARBA00001412"/>
    </source>
</evidence>
<name>A0A926D0U9_9FIRM</name>
<dbReference type="InterPro" id="IPR017853">
    <property type="entry name" value="GH"/>
</dbReference>
<dbReference type="GO" id="GO:0004565">
    <property type="term" value="F:beta-galactosidase activity"/>
    <property type="evidence" value="ECO:0007669"/>
    <property type="project" value="UniProtKB-EC"/>
</dbReference>
<evidence type="ECO:0000256" key="4">
    <source>
        <dbReference type="ARBA" id="ARBA00022723"/>
    </source>
</evidence>
<dbReference type="GO" id="GO:0046872">
    <property type="term" value="F:metal ion binding"/>
    <property type="evidence" value="ECO:0007669"/>
    <property type="project" value="UniProtKB-KW"/>
</dbReference>
<evidence type="ECO:0000313" key="14">
    <source>
        <dbReference type="Proteomes" id="UP000654279"/>
    </source>
</evidence>
<reference evidence="13" key="1">
    <citation type="submission" date="2020-08" db="EMBL/GenBank/DDBJ databases">
        <title>Genome public.</title>
        <authorList>
            <person name="Liu C."/>
            <person name="Sun Q."/>
        </authorList>
    </citation>
    <scope>NUCLEOTIDE SEQUENCE</scope>
    <source>
        <strain evidence="13">NSJ-44</strain>
    </source>
</reference>
<comment type="catalytic activity">
    <reaction evidence="1 8">
        <text>Hydrolysis of terminal non-reducing beta-D-galactose residues in beta-D-galactosides.</text>
        <dbReference type="EC" id="3.2.1.23"/>
    </reaction>
</comment>
<gene>
    <name evidence="13" type="ORF">H8699_09635</name>
</gene>
<dbReference type="PIRSF" id="PIRSF001084">
    <property type="entry name" value="B-galactosidase"/>
    <property type="match status" value="1"/>
</dbReference>
<dbReference type="Gene3D" id="3.20.20.80">
    <property type="entry name" value="Glycosidases"/>
    <property type="match status" value="1"/>
</dbReference>
<dbReference type="Pfam" id="PF02449">
    <property type="entry name" value="Glyco_hydro_42"/>
    <property type="match status" value="1"/>
</dbReference>
<keyword evidence="6" id="KW-0862">Zinc</keyword>
<protein>
    <recommendedName>
        <fullName evidence="3 8">Beta-galactosidase</fullName>
        <shortName evidence="8">Beta-gal</shortName>
        <ecNumber evidence="3 8">3.2.1.23</ecNumber>
    </recommendedName>
</protein>
<dbReference type="RefSeq" id="WP_249285513.1">
    <property type="nucleotide sequence ID" value="NZ_JACRSO010000004.1"/>
</dbReference>
<dbReference type="Gene3D" id="3.40.50.880">
    <property type="match status" value="1"/>
</dbReference>
<dbReference type="PANTHER" id="PTHR36447">
    <property type="entry name" value="BETA-GALACTOSIDASE GANA"/>
    <property type="match status" value="1"/>
</dbReference>
<dbReference type="InterPro" id="IPR013529">
    <property type="entry name" value="Glyco_hydro_42_N"/>
</dbReference>
<proteinExistence type="inferred from homology"/>
<dbReference type="Proteomes" id="UP000654279">
    <property type="component" value="Unassembled WGS sequence"/>
</dbReference>
<evidence type="ECO:0000256" key="7">
    <source>
        <dbReference type="ARBA" id="ARBA00023295"/>
    </source>
</evidence>
<evidence type="ECO:0000256" key="5">
    <source>
        <dbReference type="ARBA" id="ARBA00022801"/>
    </source>
</evidence>
<feature type="binding site" evidence="10">
    <location>
        <position position="108"/>
    </location>
    <ligand>
        <name>substrate</name>
    </ligand>
</feature>
<comment type="caution">
    <text evidence="13">The sequence shown here is derived from an EMBL/GenBank/DDBJ whole genome shotgun (WGS) entry which is preliminary data.</text>
</comment>
<dbReference type="Pfam" id="PF08532">
    <property type="entry name" value="Glyco_hydro_42M"/>
    <property type="match status" value="1"/>
</dbReference>
<feature type="active site" description="Nucleophile" evidence="9">
    <location>
        <position position="307"/>
    </location>
</feature>
<evidence type="ECO:0000256" key="3">
    <source>
        <dbReference type="ARBA" id="ARBA00012756"/>
    </source>
</evidence>
<sequence length="667" mass="74100">MKHFPKLRYGAAYYDEYMPCERLEKDVEMMRAAGINTVRIAESTWSTLEPQPGVFDFTHIDRALCAMEKAGIDVIVGTPTYAIPAWLAARHPDVLAMTQQGRGLYGHRQNMDITHPAYRYYGERVIRKLLEHVKDAPCVIGYQLDNETKHYGTAGESVQRQFVAHLKRRFNGSLEAMNKAFGLDYWSNRIDAWEDFPDVRGSINASLTGAFARFQRELVTEFLQWQADIVNEYRREDQFITHNFDYDWRGYSFGVQPDVDHFAACAPLDFAGVDIYHPSQDHLTGAEIAFGGDMSRSLKKDNFLVLETEAQGFPQWLPYPGQLRLQAFSHLASGANGVMYWHWHSIHNSYETYWKGLLSQDFAPNPTYQEACTIGADFARLSDKLIDLKVENRVAILVSNEALTGVKAFPMGDGVAYNDVVRGVYDALYRQNIGCDFIGPESTNLADYDLLIAPALYCAEDGLLQRLKSYVADGGHLLATFKFGFSDEETKVRAALQPAGLSEVFGASYSQFTLPGGVPLEGELPGISGAKAAGWMELLTPCGAQVLASYAHPFWGSYAALTRNAYGRGAAWYLGCYLPEGEAMEAVALAAAKDAGIAPPPLHFPLIARGGRNRAGKAVRYLFNYSGLRRSLHWFGGPATELVGGKPIAPEEEISLPPWGLAILEEA</sequence>
<dbReference type="InterPro" id="IPR003476">
    <property type="entry name" value="Glyco_hydro_42"/>
</dbReference>
<comment type="similarity">
    <text evidence="2 8">Belongs to the glycosyl hydrolase 42 family.</text>
</comment>